<dbReference type="InterPro" id="IPR036291">
    <property type="entry name" value="NAD(P)-bd_dom_sf"/>
</dbReference>
<dbReference type="PANTHER" id="PTHR43362">
    <property type="entry name" value="MANNITOL DEHYDROGENASE DSF1-RELATED"/>
    <property type="match status" value="1"/>
</dbReference>
<protein>
    <submittedName>
        <fullName evidence="4">Fructuronate reductase</fullName>
    </submittedName>
</protein>
<keyword evidence="1" id="KW-0560">Oxidoreductase</keyword>
<evidence type="ECO:0000313" key="4">
    <source>
        <dbReference type="EMBL" id="PVY60857.1"/>
    </source>
</evidence>
<dbReference type="InterPro" id="IPR013118">
    <property type="entry name" value="Mannitol_DH_C"/>
</dbReference>
<comment type="caution">
    <text evidence="4">The sequence shown here is derived from an EMBL/GenBank/DDBJ whole genome shotgun (WGS) entry which is preliminary data.</text>
</comment>
<dbReference type="STRING" id="1231391.GCA_000308195_03123"/>
<accession>A0A2U1CIK4</accession>
<dbReference type="OrthoDB" id="271711at2"/>
<dbReference type="GO" id="GO:0016616">
    <property type="term" value="F:oxidoreductase activity, acting on the CH-OH group of donors, NAD or NADP as acceptor"/>
    <property type="evidence" value="ECO:0007669"/>
    <property type="project" value="TreeGrafter"/>
</dbReference>
<evidence type="ECO:0000313" key="5">
    <source>
        <dbReference type="Proteomes" id="UP000246145"/>
    </source>
</evidence>
<sequence length="502" mass="55106">MPRLSSATLQMVPGHIARPGYPRDNLPMRIVHLGAGAFHRSHQAVYTDDIMQAEPIWGMFSVSLRNPALAQALGPQDNLYTLLVRDNDALQARIIGSIARSACLQDDRQAVLDALVSPQTQIVTLTITPRGYHHDPVHDALDVNDPDVGLDLNSPHNAGTAIGLLAWAIFQRKQLGLAPFTLLSCDNMASNGKVLQRVLEHYIDHVQRDLGDQGLLQHFLDRYACPCSLVDRDTPTVRAGDLVQAETLLGLHDAAPVVTEPFSQWVIQDWFSAGRPPWEQAGAIFTAHVLPYEQMHERLLGGAQCALACLGSAAGYKTTHQAMQVPEMAQFIDSLMVDAASTLPRLVKPDWQDYKARLLRRFANVAVERSIPQLAMDTTLVLPGSIIQPMQLRLAHGLPIDRHALVVAAWIRCLTGLNERFEELFLNDPLRDELLAAVRKAGGRQANPHDLVDAVLQVEAVFGTSLPQDMEFTRCITAALQSLLENRVVGALSALNAADSVQ</sequence>
<dbReference type="Pfam" id="PF01232">
    <property type="entry name" value="Mannitol_dh"/>
    <property type="match status" value="1"/>
</dbReference>
<dbReference type="PANTHER" id="PTHR43362:SF1">
    <property type="entry name" value="MANNITOL DEHYDROGENASE 2-RELATED"/>
    <property type="match status" value="1"/>
</dbReference>
<dbReference type="AlphaFoldDB" id="A0A2U1CIK4"/>
<dbReference type="EMBL" id="QEKO01000006">
    <property type="protein sequence ID" value="PVY60857.1"/>
    <property type="molecule type" value="Genomic_DNA"/>
</dbReference>
<dbReference type="InterPro" id="IPR008927">
    <property type="entry name" value="6-PGluconate_DH-like_C_sf"/>
</dbReference>
<dbReference type="InterPro" id="IPR050988">
    <property type="entry name" value="Mannitol_DH/Oxidoreductase"/>
</dbReference>
<dbReference type="Gene3D" id="3.40.50.720">
    <property type="entry name" value="NAD(P)-binding Rossmann-like Domain"/>
    <property type="match status" value="1"/>
</dbReference>
<dbReference type="InterPro" id="IPR013328">
    <property type="entry name" value="6PGD_dom2"/>
</dbReference>
<feature type="domain" description="Mannitol dehydrogenase C-terminal" evidence="3">
    <location>
        <begin position="288"/>
        <end position="483"/>
    </location>
</feature>
<dbReference type="Proteomes" id="UP000246145">
    <property type="component" value="Unassembled WGS sequence"/>
</dbReference>
<dbReference type="InterPro" id="IPR000669">
    <property type="entry name" value="Mannitol_DH"/>
</dbReference>
<proteinExistence type="predicted"/>
<dbReference type="SUPFAM" id="SSF48179">
    <property type="entry name" value="6-phosphogluconate dehydrogenase C-terminal domain-like"/>
    <property type="match status" value="1"/>
</dbReference>
<dbReference type="Gene3D" id="1.10.1040.10">
    <property type="entry name" value="N-(1-d-carboxylethyl)-l-norvaline Dehydrogenase, domain 2"/>
    <property type="match status" value="1"/>
</dbReference>
<dbReference type="InterPro" id="IPR013131">
    <property type="entry name" value="Mannitol_DH_N"/>
</dbReference>
<reference evidence="4 5" key="1">
    <citation type="submission" date="2018-04" db="EMBL/GenBank/DDBJ databases">
        <title>Genomic Encyclopedia of Type Strains, Phase IV (KMG-IV): sequencing the most valuable type-strain genomes for metagenomic binning, comparative biology and taxonomic classification.</title>
        <authorList>
            <person name="Goeker M."/>
        </authorList>
    </citation>
    <scope>NUCLEOTIDE SEQUENCE [LARGE SCALE GENOMIC DNA]</scope>
    <source>
        <strain evidence="4 5">DSM 10065</strain>
    </source>
</reference>
<evidence type="ECO:0000259" key="2">
    <source>
        <dbReference type="Pfam" id="PF01232"/>
    </source>
</evidence>
<keyword evidence="5" id="KW-1185">Reference proteome</keyword>
<evidence type="ECO:0000256" key="1">
    <source>
        <dbReference type="ARBA" id="ARBA00023002"/>
    </source>
</evidence>
<dbReference type="SUPFAM" id="SSF51735">
    <property type="entry name" value="NAD(P)-binding Rossmann-fold domains"/>
    <property type="match status" value="1"/>
</dbReference>
<gene>
    <name evidence="4" type="ORF">C7440_3361</name>
</gene>
<dbReference type="PRINTS" id="PR00084">
    <property type="entry name" value="MTLDHDRGNASE"/>
</dbReference>
<evidence type="ECO:0000259" key="3">
    <source>
        <dbReference type="Pfam" id="PF08125"/>
    </source>
</evidence>
<dbReference type="Pfam" id="PF08125">
    <property type="entry name" value="Mannitol_dh_C"/>
    <property type="match status" value="1"/>
</dbReference>
<organism evidence="4 5">
    <name type="scientific">Pusillimonas noertemannii</name>
    <dbReference type="NCBI Taxonomy" id="305977"/>
    <lineage>
        <taxon>Bacteria</taxon>
        <taxon>Pseudomonadati</taxon>
        <taxon>Pseudomonadota</taxon>
        <taxon>Betaproteobacteria</taxon>
        <taxon>Burkholderiales</taxon>
        <taxon>Alcaligenaceae</taxon>
        <taxon>Pusillimonas</taxon>
    </lineage>
</organism>
<dbReference type="RefSeq" id="WP_116519305.1">
    <property type="nucleotide sequence ID" value="NZ_JACCEX010000010.1"/>
</dbReference>
<name>A0A2U1CIK4_9BURK</name>
<feature type="domain" description="Mannitol dehydrogenase N-terminal" evidence="2">
    <location>
        <begin position="28"/>
        <end position="279"/>
    </location>
</feature>